<dbReference type="RefSeq" id="WP_083394217.1">
    <property type="nucleotide sequence ID" value="NZ_FOAS01000002.1"/>
</dbReference>
<keyword evidence="2" id="KW-1185">Reference proteome</keyword>
<dbReference type="Proteomes" id="UP000185766">
    <property type="component" value="Unassembled WGS sequence"/>
</dbReference>
<evidence type="ECO:0000313" key="1">
    <source>
        <dbReference type="EMBL" id="SEK43315.1"/>
    </source>
</evidence>
<reference evidence="1 2" key="1">
    <citation type="submission" date="2016-10" db="EMBL/GenBank/DDBJ databases">
        <authorList>
            <person name="de Groot N.N."/>
        </authorList>
    </citation>
    <scope>NUCLEOTIDE SEQUENCE [LARGE SCALE GENOMIC DNA]</scope>
    <source>
        <strain evidence="1 2">JCM 19513</strain>
    </source>
</reference>
<dbReference type="AlphaFoldDB" id="A0A1H7H5C8"/>
<sequence length="77" mass="8581">MDPFEASLRELMGKDSESVEVEDRRLHQVLRKANRQSGFADLLEMLGHAIEALLIGVTHASSTMKKQSSAPQDTNKE</sequence>
<accession>A0A1H7H5C8</accession>
<dbReference type="STRING" id="1429083.GCA_001885685_01904"/>
<organism evidence="1 2">
    <name type="scientific">Atopomonas hussainii</name>
    <dbReference type="NCBI Taxonomy" id="1429083"/>
    <lineage>
        <taxon>Bacteria</taxon>
        <taxon>Pseudomonadati</taxon>
        <taxon>Pseudomonadota</taxon>
        <taxon>Gammaproteobacteria</taxon>
        <taxon>Pseudomonadales</taxon>
        <taxon>Pseudomonadaceae</taxon>
        <taxon>Atopomonas</taxon>
    </lineage>
</organism>
<gene>
    <name evidence="1" type="ORF">SAMN05216214_102234</name>
</gene>
<proteinExistence type="predicted"/>
<evidence type="ECO:0000313" key="2">
    <source>
        <dbReference type="Proteomes" id="UP000185766"/>
    </source>
</evidence>
<protein>
    <submittedName>
        <fullName evidence="1">Uncharacterized protein</fullName>
    </submittedName>
</protein>
<name>A0A1H7H5C8_9GAMM</name>
<dbReference type="EMBL" id="FOAS01000002">
    <property type="protein sequence ID" value="SEK43315.1"/>
    <property type="molecule type" value="Genomic_DNA"/>
</dbReference>